<comment type="function">
    <text evidence="2">Required for morphogenesis under gluconeogenic growth conditions.</text>
</comment>
<dbReference type="CDD" id="cd07187">
    <property type="entry name" value="YvcK_like"/>
    <property type="match status" value="1"/>
</dbReference>
<keyword evidence="1 2" id="KW-0963">Cytoplasm</keyword>
<comment type="similarity">
    <text evidence="2">Belongs to the gluconeogenesis factor family.</text>
</comment>
<evidence type="ECO:0000313" key="3">
    <source>
        <dbReference type="EMBL" id="HIY72895.1"/>
    </source>
</evidence>
<dbReference type="NCBIfam" id="TIGR01826">
    <property type="entry name" value="CofD_related"/>
    <property type="match status" value="1"/>
</dbReference>
<dbReference type="EMBL" id="DXCX01000030">
    <property type="protein sequence ID" value="HIY72895.1"/>
    <property type="molecule type" value="Genomic_DNA"/>
</dbReference>
<dbReference type="GO" id="GO:0043743">
    <property type="term" value="F:LPPG:FO 2-phospho-L-lactate transferase activity"/>
    <property type="evidence" value="ECO:0007669"/>
    <property type="project" value="InterPro"/>
</dbReference>
<dbReference type="Pfam" id="PF01933">
    <property type="entry name" value="CofD"/>
    <property type="match status" value="1"/>
</dbReference>
<sequence length="354" mass="38070">MSEQYSRSDQRWEHGPKITAIGGGTGLSTMLRGLKQYTRNLTAIVTVADDGGGSGMLRQDLGMPPPGDIRHCMEALANAEPTMNQLLTYRFPSGSGSLTGQSFGNLILAALNGITGSFDQAVTRMSEVLAITGRVLPVTNEDVQLEATFENGKSVVGESKISAFKKEQDCRIVRVRLLPERPPALPETLRAIQEADLILLGPGSLYTSVIPNLLVNGVGEAIRSSNALKIYICNIMTQDGETEGYTVADHVAAVLSHGGGPGLVDVCLANSAQVRPGLVERYREEDAAPIVIDRERVEALGVELVERPLASETSDYARHSVARLAAAVMELHAERSIRIAHALGAEETQFRLEE</sequence>
<dbReference type="PANTHER" id="PTHR30135:SF3">
    <property type="entry name" value="GLUCONEOGENESIS FACTOR-RELATED"/>
    <property type="match status" value="1"/>
</dbReference>
<dbReference type="InterPro" id="IPR038136">
    <property type="entry name" value="CofD-like_dom_sf"/>
</dbReference>
<dbReference type="SUPFAM" id="SSF142338">
    <property type="entry name" value="CofD-like"/>
    <property type="match status" value="1"/>
</dbReference>
<protein>
    <recommendedName>
        <fullName evidence="2">Putative gluconeogenesis factor</fullName>
    </recommendedName>
</protein>
<dbReference type="Proteomes" id="UP000886824">
    <property type="component" value="Unassembled WGS sequence"/>
</dbReference>
<dbReference type="PANTHER" id="PTHR30135">
    <property type="entry name" value="UNCHARACTERIZED PROTEIN YVCK-RELATED"/>
    <property type="match status" value="1"/>
</dbReference>
<reference evidence="3" key="2">
    <citation type="submission" date="2021-04" db="EMBL/GenBank/DDBJ databases">
        <authorList>
            <person name="Gilroy R."/>
        </authorList>
    </citation>
    <scope>NUCLEOTIDE SEQUENCE</scope>
    <source>
        <strain evidence="3">CHK33-7979</strain>
    </source>
</reference>
<gene>
    <name evidence="3" type="ORF">H9826_02805</name>
</gene>
<dbReference type="GO" id="GO:0008360">
    <property type="term" value="P:regulation of cell shape"/>
    <property type="evidence" value="ECO:0007669"/>
    <property type="project" value="UniProtKB-UniRule"/>
</dbReference>
<comment type="caution">
    <text evidence="3">The sequence shown here is derived from an EMBL/GenBank/DDBJ whole genome shotgun (WGS) entry which is preliminary data.</text>
</comment>
<dbReference type="HAMAP" id="MF_00973">
    <property type="entry name" value="Gluconeogen_factor"/>
    <property type="match status" value="1"/>
</dbReference>
<evidence type="ECO:0000256" key="2">
    <source>
        <dbReference type="HAMAP-Rule" id="MF_00973"/>
    </source>
</evidence>
<dbReference type="InterPro" id="IPR010119">
    <property type="entry name" value="Gluconeogen_factor"/>
</dbReference>
<organism evidence="3 4">
    <name type="scientific">Candidatus Intestinimonas merdavium</name>
    <dbReference type="NCBI Taxonomy" id="2838622"/>
    <lineage>
        <taxon>Bacteria</taxon>
        <taxon>Bacillati</taxon>
        <taxon>Bacillota</taxon>
        <taxon>Clostridia</taxon>
        <taxon>Eubacteriales</taxon>
        <taxon>Intestinimonas</taxon>
    </lineage>
</organism>
<proteinExistence type="inferred from homology"/>
<evidence type="ECO:0000256" key="1">
    <source>
        <dbReference type="ARBA" id="ARBA00022490"/>
    </source>
</evidence>
<dbReference type="GO" id="GO:0005737">
    <property type="term" value="C:cytoplasm"/>
    <property type="evidence" value="ECO:0007669"/>
    <property type="project" value="UniProtKB-SubCell"/>
</dbReference>
<dbReference type="AlphaFoldDB" id="A0A9D1Z438"/>
<accession>A0A9D1Z438</accession>
<comment type="subcellular location">
    <subcellularLocation>
        <location evidence="2">Cytoplasm</location>
    </subcellularLocation>
</comment>
<dbReference type="Gene3D" id="3.40.50.10680">
    <property type="entry name" value="CofD-like domains"/>
    <property type="match status" value="1"/>
</dbReference>
<evidence type="ECO:0000313" key="4">
    <source>
        <dbReference type="Proteomes" id="UP000886824"/>
    </source>
</evidence>
<reference evidence="3" key="1">
    <citation type="journal article" date="2021" name="PeerJ">
        <title>Extensive microbial diversity within the chicken gut microbiome revealed by metagenomics and culture.</title>
        <authorList>
            <person name="Gilroy R."/>
            <person name="Ravi A."/>
            <person name="Getino M."/>
            <person name="Pursley I."/>
            <person name="Horton D.L."/>
            <person name="Alikhan N.F."/>
            <person name="Baker D."/>
            <person name="Gharbi K."/>
            <person name="Hall N."/>
            <person name="Watson M."/>
            <person name="Adriaenssens E.M."/>
            <person name="Foster-Nyarko E."/>
            <person name="Jarju S."/>
            <person name="Secka A."/>
            <person name="Antonio M."/>
            <person name="Oren A."/>
            <person name="Chaudhuri R.R."/>
            <person name="La Ragione R."/>
            <person name="Hildebrand F."/>
            <person name="Pallen M.J."/>
        </authorList>
    </citation>
    <scope>NUCLEOTIDE SEQUENCE</scope>
    <source>
        <strain evidence="3">CHK33-7979</strain>
    </source>
</reference>
<dbReference type="InterPro" id="IPR002882">
    <property type="entry name" value="CofD"/>
</dbReference>
<name>A0A9D1Z438_9FIRM</name>